<name>A0ACC0GIG5_9ERIC</name>
<organism evidence="1 2">
    <name type="scientific">Camellia lanceoleosa</name>
    <dbReference type="NCBI Taxonomy" id="1840588"/>
    <lineage>
        <taxon>Eukaryota</taxon>
        <taxon>Viridiplantae</taxon>
        <taxon>Streptophyta</taxon>
        <taxon>Embryophyta</taxon>
        <taxon>Tracheophyta</taxon>
        <taxon>Spermatophyta</taxon>
        <taxon>Magnoliopsida</taxon>
        <taxon>eudicotyledons</taxon>
        <taxon>Gunneridae</taxon>
        <taxon>Pentapetalae</taxon>
        <taxon>asterids</taxon>
        <taxon>Ericales</taxon>
        <taxon>Theaceae</taxon>
        <taxon>Camellia</taxon>
    </lineage>
</organism>
<gene>
    <name evidence="1" type="ORF">LOK49_LG09G01061</name>
</gene>
<protein>
    <submittedName>
        <fullName evidence="1">Uncharacterized protein</fullName>
    </submittedName>
</protein>
<evidence type="ECO:0000313" key="1">
    <source>
        <dbReference type="EMBL" id="KAI8000961.1"/>
    </source>
</evidence>
<reference evidence="1 2" key="1">
    <citation type="journal article" date="2022" name="Plant J.">
        <title>Chromosome-level genome of Camellia lanceoleosa provides a valuable resource for understanding genome evolution and self-incompatibility.</title>
        <authorList>
            <person name="Gong W."/>
            <person name="Xiao S."/>
            <person name="Wang L."/>
            <person name="Liao Z."/>
            <person name="Chang Y."/>
            <person name="Mo W."/>
            <person name="Hu G."/>
            <person name="Li W."/>
            <person name="Zhao G."/>
            <person name="Zhu H."/>
            <person name="Hu X."/>
            <person name="Ji K."/>
            <person name="Xiang X."/>
            <person name="Song Q."/>
            <person name="Yuan D."/>
            <person name="Jin S."/>
            <person name="Zhang L."/>
        </authorList>
    </citation>
    <scope>NUCLEOTIDE SEQUENCE [LARGE SCALE GENOMIC DNA]</scope>
    <source>
        <strain evidence="1">SQ_2022a</strain>
    </source>
</reference>
<evidence type="ECO:0000313" key="2">
    <source>
        <dbReference type="Proteomes" id="UP001060215"/>
    </source>
</evidence>
<sequence>MCLKPTHQIKSSQTCHQQWNQSSPSAPSPSLSFSASPHSLSCSISFYPNPNLTAIFNNTEFKILYQQILSVSVPFALGGCYWASWFSCV</sequence>
<accession>A0ACC0GIG5</accession>
<comment type="caution">
    <text evidence="1">The sequence shown here is derived from an EMBL/GenBank/DDBJ whole genome shotgun (WGS) entry which is preliminary data.</text>
</comment>
<keyword evidence="2" id="KW-1185">Reference proteome</keyword>
<dbReference type="EMBL" id="CM045765">
    <property type="protein sequence ID" value="KAI8000961.1"/>
    <property type="molecule type" value="Genomic_DNA"/>
</dbReference>
<proteinExistence type="predicted"/>
<dbReference type="Proteomes" id="UP001060215">
    <property type="component" value="Chromosome 8"/>
</dbReference>